<feature type="region of interest" description="Disordered" evidence="1">
    <location>
        <begin position="536"/>
        <end position="575"/>
    </location>
</feature>
<dbReference type="OrthoDB" id="3056370at2759"/>
<dbReference type="GeneID" id="59348710"/>
<protein>
    <submittedName>
        <fullName evidence="4">Uncharacterized protein</fullName>
    </submittedName>
</protein>
<dbReference type="AlphaFoldDB" id="A0A8H6SE22"/>
<feature type="chain" id="PRO_5034705254" evidence="3">
    <location>
        <begin position="21"/>
        <end position="602"/>
    </location>
</feature>
<proteinExistence type="predicted"/>
<accession>A0A8H6SE22</accession>
<evidence type="ECO:0000256" key="2">
    <source>
        <dbReference type="SAM" id="Phobius"/>
    </source>
</evidence>
<comment type="caution">
    <text evidence="4">The sequence shown here is derived from an EMBL/GenBank/DDBJ whole genome shotgun (WGS) entry which is preliminary data.</text>
</comment>
<evidence type="ECO:0000256" key="3">
    <source>
        <dbReference type="SAM" id="SignalP"/>
    </source>
</evidence>
<sequence length="602" mass="62538">MSRRLGLLVAVTLFQCYCLGLSPYQRELHHRRSLGVRDDSQLSSASWIWTSQRTIGNVAFTRAFSPSSGKTAAAATFYITAVNQFTLWVNGQPIGQSGSGADDWKAVHYFGAELNTTSNTFSVLAFNQNNANSPTPGLIAAIHIQYADNSNDLLVSDSQWLVSPTIPPNFPSSSSGSFSPATVVESGGLSGSLSIPPPPTSPPYAPIKIWSTAHADSDAPVGTVGFRKTFSAAPDASSATIYIVCDNSFRLYLNGVYIGAPPNVPSIPNYHRVQKFSSLGIHSGAANIVTLFGSNIPNPGSTDAGPAALAAVIVINNADGSDTVISTDTTWLCGAFSSDSSFLALPDSALAGAFGFGTLDFTPVFGGAVTGVSDVLAANKVPVGPFEAGIVSGTSSQANGNVQGSQSGASAPLTVNGTVFRSTVTVVDSISRFISVTGPSSSQSTNQGGGTAGGSNNVKSHKSSTGLIIGVVVGVLVLIGLALGTLLARRLRRTRSVTQSAAHSSNMTYVEPNIPAIEPYRHTSDWEARSQLVAGQLTSTRESGSMTSSTALPSKLERERLNNADPTTDPNSTTPVVRASFVSLDAYSVITSAPPPSYSERS</sequence>
<dbReference type="RefSeq" id="XP_037217606.1">
    <property type="nucleotide sequence ID" value="XM_037366194.1"/>
</dbReference>
<organism evidence="4 5">
    <name type="scientific">Mycena indigotica</name>
    <dbReference type="NCBI Taxonomy" id="2126181"/>
    <lineage>
        <taxon>Eukaryota</taxon>
        <taxon>Fungi</taxon>
        <taxon>Dikarya</taxon>
        <taxon>Basidiomycota</taxon>
        <taxon>Agaricomycotina</taxon>
        <taxon>Agaricomycetes</taxon>
        <taxon>Agaricomycetidae</taxon>
        <taxon>Agaricales</taxon>
        <taxon>Marasmiineae</taxon>
        <taxon>Mycenaceae</taxon>
        <taxon>Mycena</taxon>
    </lineage>
</organism>
<feature type="transmembrane region" description="Helical" evidence="2">
    <location>
        <begin position="467"/>
        <end position="488"/>
    </location>
</feature>
<name>A0A8H6SE22_9AGAR</name>
<evidence type="ECO:0000256" key="1">
    <source>
        <dbReference type="SAM" id="MobiDB-lite"/>
    </source>
</evidence>
<dbReference type="EMBL" id="JACAZF010000008">
    <property type="protein sequence ID" value="KAF7297247.1"/>
    <property type="molecule type" value="Genomic_DNA"/>
</dbReference>
<gene>
    <name evidence="4" type="ORF">MIND_00957800</name>
</gene>
<dbReference type="Proteomes" id="UP000636479">
    <property type="component" value="Unassembled WGS sequence"/>
</dbReference>
<evidence type="ECO:0000313" key="5">
    <source>
        <dbReference type="Proteomes" id="UP000636479"/>
    </source>
</evidence>
<keyword evidence="3" id="KW-0732">Signal</keyword>
<reference evidence="4" key="1">
    <citation type="submission" date="2020-05" db="EMBL/GenBank/DDBJ databases">
        <title>Mycena genomes resolve the evolution of fungal bioluminescence.</title>
        <authorList>
            <person name="Tsai I.J."/>
        </authorList>
    </citation>
    <scope>NUCLEOTIDE SEQUENCE</scope>
    <source>
        <strain evidence="4">171206Taipei</strain>
    </source>
</reference>
<dbReference type="Gene3D" id="2.60.120.260">
    <property type="entry name" value="Galactose-binding domain-like"/>
    <property type="match status" value="2"/>
</dbReference>
<keyword evidence="2" id="KW-0812">Transmembrane</keyword>
<feature type="region of interest" description="Disordered" evidence="1">
    <location>
        <begin position="436"/>
        <end position="458"/>
    </location>
</feature>
<feature type="compositionally biased region" description="Low complexity" evidence="1">
    <location>
        <begin position="437"/>
        <end position="446"/>
    </location>
</feature>
<feature type="signal peptide" evidence="3">
    <location>
        <begin position="1"/>
        <end position="20"/>
    </location>
</feature>
<feature type="compositionally biased region" description="Polar residues" evidence="1">
    <location>
        <begin position="564"/>
        <end position="575"/>
    </location>
</feature>
<keyword evidence="2" id="KW-0472">Membrane</keyword>
<feature type="compositionally biased region" description="Polar residues" evidence="1">
    <location>
        <begin position="536"/>
        <end position="552"/>
    </location>
</feature>
<keyword evidence="5" id="KW-1185">Reference proteome</keyword>
<keyword evidence="2" id="KW-1133">Transmembrane helix</keyword>
<evidence type="ECO:0000313" key="4">
    <source>
        <dbReference type="EMBL" id="KAF7297247.1"/>
    </source>
</evidence>